<evidence type="ECO:0000313" key="2">
    <source>
        <dbReference type="Proteomes" id="UP000824540"/>
    </source>
</evidence>
<proteinExistence type="predicted"/>
<reference evidence="1" key="1">
    <citation type="thesis" date="2021" institute="BYU ScholarsArchive" country="Provo, UT, USA">
        <title>Applications of and Algorithms for Genome Assembly and Genomic Analyses with an Emphasis on Marine Teleosts.</title>
        <authorList>
            <person name="Pickett B.D."/>
        </authorList>
    </citation>
    <scope>NUCLEOTIDE SEQUENCE</scope>
    <source>
        <strain evidence="1">HI-2016</strain>
    </source>
</reference>
<organism evidence="1 2">
    <name type="scientific">Albula glossodonta</name>
    <name type="common">roundjaw bonefish</name>
    <dbReference type="NCBI Taxonomy" id="121402"/>
    <lineage>
        <taxon>Eukaryota</taxon>
        <taxon>Metazoa</taxon>
        <taxon>Chordata</taxon>
        <taxon>Craniata</taxon>
        <taxon>Vertebrata</taxon>
        <taxon>Euteleostomi</taxon>
        <taxon>Actinopterygii</taxon>
        <taxon>Neopterygii</taxon>
        <taxon>Teleostei</taxon>
        <taxon>Albuliformes</taxon>
        <taxon>Albulidae</taxon>
        <taxon>Albula</taxon>
    </lineage>
</organism>
<protein>
    <submittedName>
        <fullName evidence="1">Uncharacterized protein</fullName>
    </submittedName>
</protein>
<gene>
    <name evidence="1" type="ORF">JZ751_000167</name>
</gene>
<dbReference type="Proteomes" id="UP000824540">
    <property type="component" value="Unassembled WGS sequence"/>
</dbReference>
<accession>A0A8T2PVD4</accession>
<sequence length="54" mass="5864">MSAYYVSFKPPPPFFSPSFLTLPTQPHQVLPPCAASVSLSHLLQQCQLESQCGG</sequence>
<keyword evidence="2" id="KW-1185">Reference proteome</keyword>
<comment type="caution">
    <text evidence="1">The sequence shown here is derived from an EMBL/GenBank/DDBJ whole genome shotgun (WGS) entry which is preliminary data.</text>
</comment>
<evidence type="ECO:0000313" key="1">
    <source>
        <dbReference type="EMBL" id="KAG9355329.1"/>
    </source>
</evidence>
<dbReference type="EMBL" id="JAFBMS010000001">
    <property type="protein sequence ID" value="KAG9355329.1"/>
    <property type="molecule type" value="Genomic_DNA"/>
</dbReference>
<name>A0A8T2PVD4_9TELE</name>
<dbReference type="AlphaFoldDB" id="A0A8T2PVD4"/>